<accession>A0A5C6VEV6</accession>
<keyword evidence="1" id="KW-0732">Signal</keyword>
<name>A0A5C6VEV6_9FLAO</name>
<gene>
    <name evidence="2" type="ORF">FRX97_04155</name>
</gene>
<keyword evidence="3" id="KW-1185">Reference proteome</keyword>
<dbReference type="Proteomes" id="UP000321168">
    <property type="component" value="Unassembled WGS sequence"/>
</dbReference>
<feature type="signal peptide" evidence="1">
    <location>
        <begin position="1"/>
        <end position="21"/>
    </location>
</feature>
<dbReference type="OrthoDB" id="1114455at2"/>
<sequence length="317" mass="35250">MKSLYRIFIASLLCLPFIGNAQQHPQYSLFMFNKQTINPGYVGSRNTFSINADYRTQWVGVEGNPETFNIGLHTPLGKGATIKRLAAGLLFSSENIGVQTRQGYSAQLAYRLPLGQKTVLSFGVEGSIYNISYETSKLRAENPDDQTINQLNQGISKPNVSAGVYVYHPNYFLGASSMLLLNKEREEGNDNDLSFRRHYFFMGGYLLPVSNNFKLRASTIVKYLFLAEANESPSNGDINLSGIIADRFLIGASYRTDGAWVAMAQIQLNKHLNVAYGYDFKTSNYASVAGVSHEVYLGIDIAGKSKPMTSPRFVTYF</sequence>
<dbReference type="RefSeq" id="WP_147013697.1">
    <property type="nucleotide sequence ID" value="NZ_VORB01000003.1"/>
</dbReference>
<evidence type="ECO:0000256" key="1">
    <source>
        <dbReference type="SAM" id="SignalP"/>
    </source>
</evidence>
<protein>
    <submittedName>
        <fullName evidence="2">Type IX secretion system membrane protein PorP/SprF</fullName>
    </submittedName>
</protein>
<organism evidence="2 3">
    <name type="scientific">Luteibaculum oceani</name>
    <dbReference type="NCBI Taxonomy" id="1294296"/>
    <lineage>
        <taxon>Bacteria</taxon>
        <taxon>Pseudomonadati</taxon>
        <taxon>Bacteroidota</taxon>
        <taxon>Flavobacteriia</taxon>
        <taxon>Flavobacteriales</taxon>
        <taxon>Luteibaculaceae</taxon>
        <taxon>Luteibaculum</taxon>
    </lineage>
</organism>
<dbReference type="Pfam" id="PF11751">
    <property type="entry name" value="PorP_SprF"/>
    <property type="match status" value="1"/>
</dbReference>
<evidence type="ECO:0000313" key="2">
    <source>
        <dbReference type="EMBL" id="TXC81718.1"/>
    </source>
</evidence>
<dbReference type="NCBIfam" id="TIGR03519">
    <property type="entry name" value="T9SS_PorP_fam"/>
    <property type="match status" value="1"/>
</dbReference>
<proteinExistence type="predicted"/>
<evidence type="ECO:0000313" key="3">
    <source>
        <dbReference type="Proteomes" id="UP000321168"/>
    </source>
</evidence>
<reference evidence="2 3" key="1">
    <citation type="submission" date="2019-08" db="EMBL/GenBank/DDBJ databases">
        <title>Genome of Luteibaculum oceani JCM 18817.</title>
        <authorList>
            <person name="Bowman J.P."/>
        </authorList>
    </citation>
    <scope>NUCLEOTIDE SEQUENCE [LARGE SCALE GENOMIC DNA]</scope>
    <source>
        <strain evidence="2 3">JCM 18817</strain>
    </source>
</reference>
<dbReference type="EMBL" id="VORB01000003">
    <property type="protein sequence ID" value="TXC81718.1"/>
    <property type="molecule type" value="Genomic_DNA"/>
</dbReference>
<feature type="chain" id="PRO_5023006783" evidence="1">
    <location>
        <begin position="22"/>
        <end position="317"/>
    </location>
</feature>
<comment type="caution">
    <text evidence="2">The sequence shown here is derived from an EMBL/GenBank/DDBJ whole genome shotgun (WGS) entry which is preliminary data.</text>
</comment>
<dbReference type="InterPro" id="IPR019861">
    <property type="entry name" value="PorP/SprF_Bacteroidetes"/>
</dbReference>
<dbReference type="AlphaFoldDB" id="A0A5C6VEV6"/>